<keyword evidence="4" id="KW-1003">Cell membrane</keyword>
<dbReference type="Proteomes" id="UP000198916">
    <property type="component" value="Unassembled WGS sequence"/>
</dbReference>
<dbReference type="PIRSF" id="PIRSF006603">
    <property type="entry name" value="DinF"/>
    <property type="match status" value="1"/>
</dbReference>
<evidence type="ECO:0000256" key="2">
    <source>
        <dbReference type="ARBA" id="ARBA00022448"/>
    </source>
</evidence>
<evidence type="ECO:0000256" key="6">
    <source>
        <dbReference type="ARBA" id="ARBA00022989"/>
    </source>
</evidence>
<reference evidence="12" key="1">
    <citation type="submission" date="2016-10" db="EMBL/GenBank/DDBJ databases">
        <authorList>
            <person name="Varghese N."/>
            <person name="Submissions S."/>
        </authorList>
    </citation>
    <scope>NUCLEOTIDE SEQUENCE [LARGE SCALE GENOMIC DNA]</scope>
    <source>
        <strain evidence="12">Jip14</strain>
    </source>
</reference>
<dbReference type="InterPro" id="IPR050222">
    <property type="entry name" value="MATE_MdtK"/>
</dbReference>
<keyword evidence="5 10" id="KW-0812">Transmembrane</keyword>
<keyword evidence="3" id="KW-0050">Antiport</keyword>
<dbReference type="AlphaFoldDB" id="A0A1H7SJR8"/>
<dbReference type="RefSeq" id="WP_090607788.1">
    <property type="nucleotide sequence ID" value="NZ_FNZR01000009.1"/>
</dbReference>
<keyword evidence="7" id="KW-0406">Ion transport</keyword>
<feature type="transmembrane region" description="Helical" evidence="10">
    <location>
        <begin position="255"/>
        <end position="275"/>
    </location>
</feature>
<proteinExistence type="predicted"/>
<comment type="subcellular location">
    <subcellularLocation>
        <location evidence="1">Cell membrane</location>
        <topology evidence="1">Multi-pass membrane protein</topology>
    </subcellularLocation>
</comment>
<evidence type="ECO:0000256" key="1">
    <source>
        <dbReference type="ARBA" id="ARBA00004651"/>
    </source>
</evidence>
<evidence type="ECO:0000313" key="11">
    <source>
        <dbReference type="EMBL" id="SEL72708.1"/>
    </source>
</evidence>
<feature type="transmembrane region" description="Helical" evidence="10">
    <location>
        <begin position="97"/>
        <end position="123"/>
    </location>
</feature>
<evidence type="ECO:0000256" key="5">
    <source>
        <dbReference type="ARBA" id="ARBA00022692"/>
    </source>
</evidence>
<feature type="transmembrane region" description="Helical" evidence="10">
    <location>
        <begin position="168"/>
        <end position="188"/>
    </location>
</feature>
<dbReference type="Pfam" id="PF01554">
    <property type="entry name" value="MatE"/>
    <property type="match status" value="2"/>
</dbReference>
<dbReference type="InterPro" id="IPR002528">
    <property type="entry name" value="MATE_fam"/>
</dbReference>
<feature type="transmembrane region" description="Helical" evidence="10">
    <location>
        <begin position="58"/>
        <end position="77"/>
    </location>
</feature>
<feature type="transmembrane region" description="Helical" evidence="10">
    <location>
        <begin position="353"/>
        <end position="372"/>
    </location>
</feature>
<dbReference type="GO" id="GO:0005886">
    <property type="term" value="C:plasma membrane"/>
    <property type="evidence" value="ECO:0007669"/>
    <property type="project" value="UniProtKB-SubCell"/>
</dbReference>
<dbReference type="PANTHER" id="PTHR43298">
    <property type="entry name" value="MULTIDRUG RESISTANCE PROTEIN NORM-RELATED"/>
    <property type="match status" value="1"/>
</dbReference>
<name>A0A1H7SJR8_9SPHI</name>
<evidence type="ECO:0000313" key="12">
    <source>
        <dbReference type="Proteomes" id="UP000198916"/>
    </source>
</evidence>
<dbReference type="STRING" id="332977.SAMN05421740_10918"/>
<keyword evidence="6 10" id="KW-1133">Transmembrane helix</keyword>
<feature type="transmembrane region" description="Helical" evidence="10">
    <location>
        <begin position="281"/>
        <end position="302"/>
    </location>
</feature>
<protein>
    <recommendedName>
        <fullName evidence="9">Multidrug-efflux transporter</fullName>
    </recommendedName>
</protein>
<accession>A0A1H7SJR8</accession>
<gene>
    <name evidence="11" type="ORF">SAMN05421740_10918</name>
</gene>
<keyword evidence="8 10" id="KW-0472">Membrane</keyword>
<evidence type="ECO:0000256" key="7">
    <source>
        <dbReference type="ARBA" id="ARBA00023065"/>
    </source>
</evidence>
<feature type="transmembrane region" description="Helical" evidence="10">
    <location>
        <begin position="200"/>
        <end position="218"/>
    </location>
</feature>
<feature type="transmembrane region" description="Helical" evidence="10">
    <location>
        <begin position="135"/>
        <end position="156"/>
    </location>
</feature>
<keyword evidence="12" id="KW-1185">Reference proteome</keyword>
<dbReference type="PANTHER" id="PTHR43298:SF2">
    <property type="entry name" value="FMN_FAD EXPORTER YEEO-RELATED"/>
    <property type="match status" value="1"/>
</dbReference>
<dbReference type="InterPro" id="IPR048279">
    <property type="entry name" value="MdtK-like"/>
</dbReference>
<evidence type="ECO:0000256" key="4">
    <source>
        <dbReference type="ARBA" id="ARBA00022475"/>
    </source>
</evidence>
<dbReference type="CDD" id="cd13131">
    <property type="entry name" value="MATE_NorM_like"/>
    <property type="match status" value="1"/>
</dbReference>
<dbReference type="EMBL" id="FNZR01000009">
    <property type="protein sequence ID" value="SEL72708.1"/>
    <property type="molecule type" value="Genomic_DNA"/>
</dbReference>
<sequence length="453" mass="49340">MKALYTKYHSHYRENLRLAIPLVISRTGNILTQVSDSVVIGHFGGIIPLAGVSLGNSLFIIPLMMGLGVCYGITPLIAQYSGAGRKDKCGKLLINSLLLNTAAGIILFTVVCAGVVLTLPYLGQSPEVIKQARPFLFIMGVSLIPFMIFNTFKQFAEGLGFTKQAMKISIWGSILNIVLGIIFVKGLFGIPPMGIRGTGYSTLIERALMAVFMVFYVFRSTHFKEYLTKFLWRHIDRRSFHALLRIGLPVSMQQLFAVSAFAGAGILVGAISPVAQAAHQVAMNMASLTYIMASGVAAAAAIKSGNHFGAGNADLLQRSAISTYHIVIIFMSFTAIIFASFNHLLPLMYTSDQAVVSLAAQLFIIAAIFQLFDGLQVVGLGILRGMGDVNIPTFINFLAYWIFGIPIGFVLGIVFHWGAQGVWCGLTLSLMTASLLLFLRFKRISMKILKVTY</sequence>
<feature type="transmembrane region" description="Helical" evidence="10">
    <location>
        <begin position="393"/>
        <end position="414"/>
    </location>
</feature>
<dbReference type="OrthoDB" id="9780160at2"/>
<evidence type="ECO:0000256" key="3">
    <source>
        <dbReference type="ARBA" id="ARBA00022449"/>
    </source>
</evidence>
<dbReference type="GO" id="GO:0006811">
    <property type="term" value="P:monoatomic ion transport"/>
    <property type="evidence" value="ECO:0007669"/>
    <property type="project" value="UniProtKB-KW"/>
</dbReference>
<feature type="transmembrane region" description="Helical" evidence="10">
    <location>
        <begin position="323"/>
        <end position="341"/>
    </location>
</feature>
<evidence type="ECO:0000256" key="8">
    <source>
        <dbReference type="ARBA" id="ARBA00023136"/>
    </source>
</evidence>
<keyword evidence="2" id="KW-0813">Transport</keyword>
<dbReference type="NCBIfam" id="TIGR00797">
    <property type="entry name" value="matE"/>
    <property type="match status" value="1"/>
</dbReference>
<organism evidence="11 12">
    <name type="scientific">Parapedobacter koreensis</name>
    <dbReference type="NCBI Taxonomy" id="332977"/>
    <lineage>
        <taxon>Bacteria</taxon>
        <taxon>Pseudomonadati</taxon>
        <taxon>Bacteroidota</taxon>
        <taxon>Sphingobacteriia</taxon>
        <taxon>Sphingobacteriales</taxon>
        <taxon>Sphingobacteriaceae</taxon>
        <taxon>Parapedobacter</taxon>
    </lineage>
</organism>
<dbReference type="GO" id="GO:0042910">
    <property type="term" value="F:xenobiotic transmembrane transporter activity"/>
    <property type="evidence" value="ECO:0007669"/>
    <property type="project" value="InterPro"/>
</dbReference>
<feature type="transmembrane region" description="Helical" evidence="10">
    <location>
        <begin position="420"/>
        <end position="439"/>
    </location>
</feature>
<evidence type="ECO:0000256" key="9">
    <source>
        <dbReference type="ARBA" id="ARBA00031636"/>
    </source>
</evidence>
<dbReference type="GO" id="GO:0015297">
    <property type="term" value="F:antiporter activity"/>
    <property type="evidence" value="ECO:0007669"/>
    <property type="project" value="UniProtKB-KW"/>
</dbReference>
<evidence type="ECO:0000256" key="10">
    <source>
        <dbReference type="SAM" id="Phobius"/>
    </source>
</evidence>